<evidence type="ECO:0000313" key="1">
    <source>
        <dbReference type="EMBL" id="EDM03057.1"/>
    </source>
</evidence>
<dbReference type="Proteomes" id="UP000234681">
    <property type="component" value="Chromosome 6"/>
</dbReference>
<accession>A6HAK2</accession>
<dbReference type="EMBL" id="CH473947">
    <property type="protein sequence ID" value="EDM03057.1"/>
    <property type="molecule type" value="Genomic_DNA"/>
</dbReference>
<proteinExistence type="predicted"/>
<dbReference type="AlphaFoldDB" id="A6HAK2"/>
<reference evidence="2" key="1">
    <citation type="submission" date="2005-09" db="EMBL/GenBank/DDBJ databases">
        <authorList>
            <person name="Mural R.J."/>
            <person name="Li P.W."/>
            <person name="Adams M.D."/>
            <person name="Amanatides P.G."/>
            <person name="Baden-Tillson H."/>
            <person name="Barnstead M."/>
            <person name="Chin S.H."/>
            <person name="Dew I."/>
            <person name="Evans C.A."/>
            <person name="Ferriera S."/>
            <person name="Flanigan M."/>
            <person name="Fosler C."/>
            <person name="Glodek A."/>
            <person name="Gu Z."/>
            <person name="Holt R.A."/>
            <person name="Jennings D."/>
            <person name="Kraft C.L."/>
            <person name="Lu F."/>
            <person name="Nguyen T."/>
            <person name="Nusskern D.R."/>
            <person name="Pfannkoch C.M."/>
            <person name="Sitter C."/>
            <person name="Sutton G.G."/>
            <person name="Venter J.C."/>
            <person name="Wang Z."/>
            <person name="Woodage T."/>
            <person name="Zheng X.H."/>
            <person name="Zhong F."/>
        </authorList>
    </citation>
    <scope>NUCLEOTIDE SEQUENCE [LARGE SCALE GENOMIC DNA]</scope>
    <source>
        <strain>BN</strain>
        <strain evidence="2">Sprague-Dawley</strain>
    </source>
</reference>
<organism evidence="1 2">
    <name type="scientific">Rattus norvegicus</name>
    <name type="common">Rat</name>
    <dbReference type="NCBI Taxonomy" id="10116"/>
    <lineage>
        <taxon>Eukaryota</taxon>
        <taxon>Metazoa</taxon>
        <taxon>Chordata</taxon>
        <taxon>Craniata</taxon>
        <taxon>Vertebrata</taxon>
        <taxon>Euteleostomi</taxon>
        <taxon>Mammalia</taxon>
        <taxon>Eutheria</taxon>
        <taxon>Euarchontoglires</taxon>
        <taxon>Glires</taxon>
        <taxon>Rodentia</taxon>
        <taxon>Myomorpha</taxon>
        <taxon>Muroidea</taxon>
        <taxon>Muridae</taxon>
        <taxon>Murinae</taxon>
        <taxon>Rattus</taxon>
    </lineage>
</organism>
<gene>
    <name evidence="1" type="ORF">rCG_61326</name>
</gene>
<name>A6HAK2_RAT</name>
<evidence type="ECO:0000313" key="2">
    <source>
        <dbReference type="Proteomes" id="UP000234681"/>
    </source>
</evidence>
<protein>
    <submittedName>
        <fullName evidence="1">RCG61326</fullName>
    </submittedName>
</protein>
<sequence length="70" mass="8152">MSRDWGHKFSGKETHMHSISTFLLQKGNNKCSQSHEYNDRTVHWLSCIDIRVSEVAWGRRTLVLELLAPL</sequence>